<evidence type="ECO:0000256" key="2">
    <source>
        <dbReference type="ARBA" id="ARBA00022598"/>
    </source>
</evidence>
<dbReference type="InterPro" id="IPR042099">
    <property type="entry name" value="ANL_N_sf"/>
</dbReference>
<evidence type="ECO:0000256" key="4">
    <source>
        <dbReference type="ARBA" id="ARBA00023098"/>
    </source>
</evidence>
<accession>A0ABZ3C7Q5</accession>
<protein>
    <recommendedName>
        <fullName evidence="6">Acyl-CoA synthetase</fullName>
    </recommendedName>
</protein>
<dbReference type="PANTHER" id="PTHR43272:SF32">
    <property type="entry name" value="AMP-DEPENDENT SYNTHETASE_LIGASE DOMAIN-CONTAINING PROTEIN"/>
    <property type="match status" value="1"/>
</dbReference>
<name>A0ABZ3C7Q5_9ACTN</name>
<evidence type="ECO:0000256" key="3">
    <source>
        <dbReference type="ARBA" id="ARBA00022832"/>
    </source>
</evidence>
<evidence type="ECO:0000256" key="6">
    <source>
        <dbReference type="ARBA" id="ARBA00032875"/>
    </source>
</evidence>
<evidence type="ECO:0000313" key="8">
    <source>
        <dbReference type="EMBL" id="WZW98307.1"/>
    </source>
</evidence>
<dbReference type="SUPFAM" id="SSF56801">
    <property type="entry name" value="Acetyl-CoA synthetase-like"/>
    <property type="match status" value="1"/>
</dbReference>
<gene>
    <name evidence="8" type="ORF">PCC79_15670</name>
</gene>
<sequence>MDQAHLAVRMAEVYARHGRRPAMRILRGDDWQTLTYADVERRVRSLARHLVDAGVQPGDRVALFSTNRPEWSIVDLALLTVRAVVVPLYPTSTPDQVRHILADSGAVFGVVENDGLLGRLAEVWDDLPDLRGVWTMEDADSEDERVTTLADILAAPASDTAEGEVAQRLADASGDDVASIIYTSGTTGDPRGATLTHTGFTYELDALDSFFTITAEDSSLAFLPLSHALERAWTFKVLMSGCLNTYVADARTVADQLVIARPTMFVSVPRLYEKVFLTVHERVAGSPAKKKIFAWAMGVGVRAQHAFRQGRRPSASVRAQLRLADKLVFTSIRDALGGPKTVMACGGAPLRPEIEEFFGAAGMLLCQGYGLTEASPLISFNAPAAFKFGTVGRIIDGGEVRIGEESEVLYRGPNVMRGYWNNPDASAAAVDDEGWLHTGDVGYVDTDGYLVITDRLKDIIVTSGGKNIAPAPIEGLILADPLFEHAVVLGNNRPYVTLLVRPSPPALEELASQLQIAAADAAELVHAPEIVAEIKRRVAVLTERLPSQEQIKDLRVAWDEFTMDNGLLTPTLKVKRRQVEERFAALIEDMYARVQDVRGKKD</sequence>
<dbReference type="Gene3D" id="3.30.300.30">
    <property type="match status" value="1"/>
</dbReference>
<keyword evidence="9" id="KW-1185">Reference proteome</keyword>
<evidence type="ECO:0000256" key="1">
    <source>
        <dbReference type="ARBA" id="ARBA00006432"/>
    </source>
</evidence>
<dbReference type="Pfam" id="PF23562">
    <property type="entry name" value="AMP-binding_C_3"/>
    <property type="match status" value="1"/>
</dbReference>
<evidence type="ECO:0000256" key="5">
    <source>
        <dbReference type="ARBA" id="ARBA00024484"/>
    </source>
</evidence>
<dbReference type="InterPro" id="IPR020845">
    <property type="entry name" value="AMP-binding_CS"/>
</dbReference>
<dbReference type="InterPro" id="IPR045851">
    <property type="entry name" value="AMP-bd_C_sf"/>
</dbReference>
<dbReference type="InterPro" id="IPR000873">
    <property type="entry name" value="AMP-dep_synth/lig_dom"/>
</dbReference>
<dbReference type="EMBL" id="CP115965">
    <property type="protein sequence ID" value="WZW98307.1"/>
    <property type="molecule type" value="Genomic_DNA"/>
</dbReference>
<evidence type="ECO:0000313" key="9">
    <source>
        <dbReference type="Proteomes" id="UP001434337"/>
    </source>
</evidence>
<reference evidence="8 9" key="1">
    <citation type="journal article" date="2023" name="Environ Microbiome">
        <title>A coral-associated actinobacterium mitigates coral bleaching under heat stress.</title>
        <authorList>
            <person name="Li J."/>
            <person name="Zou Y."/>
            <person name="Li Q."/>
            <person name="Zhang J."/>
            <person name="Bourne D.G."/>
            <person name="Lyu Y."/>
            <person name="Liu C."/>
            <person name="Zhang S."/>
        </authorList>
    </citation>
    <scope>NUCLEOTIDE SEQUENCE [LARGE SCALE GENOMIC DNA]</scope>
    <source>
        <strain evidence="8 9">SCSIO 13291</strain>
    </source>
</reference>
<dbReference type="Gene3D" id="3.40.50.12780">
    <property type="entry name" value="N-terminal domain of ligase-like"/>
    <property type="match status" value="2"/>
</dbReference>
<keyword evidence="2 8" id="KW-0436">Ligase</keyword>
<comment type="similarity">
    <text evidence="1">Belongs to the ATP-dependent AMP-binding enzyme family.</text>
</comment>
<proteinExistence type="inferred from homology"/>
<dbReference type="RefSeq" id="WP_342372379.1">
    <property type="nucleotide sequence ID" value="NZ_CP115965.1"/>
</dbReference>
<dbReference type="Pfam" id="PF00501">
    <property type="entry name" value="AMP-binding"/>
    <property type="match status" value="1"/>
</dbReference>
<evidence type="ECO:0000259" key="7">
    <source>
        <dbReference type="Pfam" id="PF00501"/>
    </source>
</evidence>
<dbReference type="GO" id="GO:0016874">
    <property type="term" value="F:ligase activity"/>
    <property type="evidence" value="ECO:0007669"/>
    <property type="project" value="UniProtKB-KW"/>
</dbReference>
<keyword evidence="3" id="KW-0276">Fatty acid metabolism</keyword>
<dbReference type="PROSITE" id="PS00455">
    <property type="entry name" value="AMP_BINDING"/>
    <property type="match status" value="1"/>
</dbReference>
<comment type="catalytic activity">
    <reaction evidence="5">
        <text>a long-chain fatty acid + ATP + CoA = a long-chain fatty acyl-CoA + AMP + diphosphate</text>
        <dbReference type="Rhea" id="RHEA:15421"/>
        <dbReference type="ChEBI" id="CHEBI:30616"/>
        <dbReference type="ChEBI" id="CHEBI:33019"/>
        <dbReference type="ChEBI" id="CHEBI:57287"/>
        <dbReference type="ChEBI" id="CHEBI:57560"/>
        <dbReference type="ChEBI" id="CHEBI:83139"/>
        <dbReference type="ChEBI" id="CHEBI:456215"/>
        <dbReference type="EC" id="6.2.1.3"/>
    </reaction>
    <physiologicalReaction direction="left-to-right" evidence="5">
        <dbReference type="Rhea" id="RHEA:15422"/>
    </physiologicalReaction>
</comment>
<organism evidence="8 9">
    <name type="scientific">Propioniciclava soli</name>
    <dbReference type="NCBI Taxonomy" id="2775081"/>
    <lineage>
        <taxon>Bacteria</taxon>
        <taxon>Bacillati</taxon>
        <taxon>Actinomycetota</taxon>
        <taxon>Actinomycetes</taxon>
        <taxon>Propionibacteriales</taxon>
        <taxon>Propionibacteriaceae</taxon>
        <taxon>Propioniciclava</taxon>
    </lineage>
</organism>
<dbReference type="PANTHER" id="PTHR43272">
    <property type="entry name" value="LONG-CHAIN-FATTY-ACID--COA LIGASE"/>
    <property type="match status" value="1"/>
</dbReference>
<keyword evidence="4" id="KW-0443">Lipid metabolism</keyword>
<dbReference type="Proteomes" id="UP001434337">
    <property type="component" value="Chromosome"/>
</dbReference>
<feature type="domain" description="AMP-dependent synthetase/ligase" evidence="7">
    <location>
        <begin position="15"/>
        <end position="420"/>
    </location>
</feature>
<dbReference type="CDD" id="cd05907">
    <property type="entry name" value="VL_LC_FACS_like"/>
    <property type="match status" value="1"/>
</dbReference>